<reference evidence="1" key="2">
    <citation type="journal article" date="2015" name="Fish Shellfish Immunol.">
        <title>Early steps in the European eel (Anguilla anguilla)-Vibrio vulnificus interaction in the gills: Role of the RtxA13 toxin.</title>
        <authorList>
            <person name="Callol A."/>
            <person name="Pajuelo D."/>
            <person name="Ebbesson L."/>
            <person name="Teles M."/>
            <person name="MacKenzie S."/>
            <person name="Amaro C."/>
        </authorList>
    </citation>
    <scope>NUCLEOTIDE SEQUENCE</scope>
</reference>
<proteinExistence type="predicted"/>
<evidence type="ECO:0000313" key="1">
    <source>
        <dbReference type="EMBL" id="JAH86219.1"/>
    </source>
</evidence>
<accession>A0A0E9W754</accession>
<dbReference type="EMBL" id="GBXM01022358">
    <property type="protein sequence ID" value="JAH86219.1"/>
    <property type="molecule type" value="Transcribed_RNA"/>
</dbReference>
<reference evidence="1" key="1">
    <citation type="submission" date="2014-11" db="EMBL/GenBank/DDBJ databases">
        <authorList>
            <person name="Amaro Gonzalez C."/>
        </authorList>
    </citation>
    <scope>NUCLEOTIDE SEQUENCE</scope>
</reference>
<organism evidence="1">
    <name type="scientific">Anguilla anguilla</name>
    <name type="common">European freshwater eel</name>
    <name type="synonym">Muraena anguilla</name>
    <dbReference type="NCBI Taxonomy" id="7936"/>
    <lineage>
        <taxon>Eukaryota</taxon>
        <taxon>Metazoa</taxon>
        <taxon>Chordata</taxon>
        <taxon>Craniata</taxon>
        <taxon>Vertebrata</taxon>
        <taxon>Euteleostomi</taxon>
        <taxon>Actinopterygii</taxon>
        <taxon>Neopterygii</taxon>
        <taxon>Teleostei</taxon>
        <taxon>Anguilliformes</taxon>
        <taxon>Anguillidae</taxon>
        <taxon>Anguilla</taxon>
    </lineage>
</organism>
<sequence length="70" mass="7693">MLTLGNSLLGGLKMHCGIACQNTKRNQRLSDPQEETQLSDNFPPDYQATINLACCVCEALLDVVIMLLLI</sequence>
<protein>
    <submittedName>
        <fullName evidence="1">Uncharacterized protein</fullName>
    </submittedName>
</protein>
<name>A0A0E9W754_ANGAN</name>
<dbReference type="AlphaFoldDB" id="A0A0E9W754"/>